<dbReference type="Proteomes" id="UP000006787">
    <property type="component" value="Unassembled WGS sequence"/>
</dbReference>
<organism evidence="1 2">
    <name type="scientific">Lactococcus garvieae DCC43</name>
    <dbReference type="NCBI Taxonomy" id="1231377"/>
    <lineage>
        <taxon>Bacteria</taxon>
        <taxon>Bacillati</taxon>
        <taxon>Bacillota</taxon>
        <taxon>Bacilli</taxon>
        <taxon>Lactobacillales</taxon>
        <taxon>Streptococcaceae</taxon>
        <taxon>Lactococcus</taxon>
    </lineage>
</organism>
<evidence type="ECO:0000313" key="1">
    <source>
        <dbReference type="EMBL" id="EKF50926.1"/>
    </source>
</evidence>
<comment type="caution">
    <text evidence="1">The sequence shown here is derived from an EMBL/GenBank/DDBJ whole genome shotgun (WGS) entry which is preliminary data.</text>
</comment>
<dbReference type="RefSeq" id="WP_003136214.1">
    <property type="nucleotide sequence ID" value="NZ_AMQS01000029.1"/>
</dbReference>
<dbReference type="EMBL" id="AMQS01000029">
    <property type="protein sequence ID" value="EKF50926.1"/>
    <property type="molecule type" value="Genomic_DNA"/>
</dbReference>
<gene>
    <name evidence="1" type="ORF">C426_1698</name>
</gene>
<dbReference type="PATRIC" id="fig|1231377.3.peg.1677"/>
<sequence>MIYKFLDRPVPFTLIQGANKIKEEMISEFERKYFKLSDVYRNHLKLLPCRWLGEELAKVIKGMNNEQSRSTNN</sequence>
<reference evidence="1 2" key="1">
    <citation type="journal article" date="2012" name="J. Bacteriol.">
        <title>Genome Sequence of the Bacteriocin-Producing Strain Lactococcus garvieae DCC43.</title>
        <authorList>
            <person name="Gabrielsen C."/>
            <person name="Brede D.A."/>
            <person name="Hernandez P.E."/>
            <person name="Nes I.F."/>
            <person name="Diep D.B."/>
        </authorList>
    </citation>
    <scope>NUCLEOTIDE SEQUENCE [LARGE SCALE GENOMIC DNA]</scope>
    <source>
        <strain evidence="1 2">DCC43</strain>
    </source>
</reference>
<protein>
    <submittedName>
        <fullName evidence="1">Uncharacterized protein</fullName>
    </submittedName>
</protein>
<dbReference type="AlphaFoldDB" id="K2PTX4"/>
<accession>K2PTX4</accession>
<evidence type="ECO:0000313" key="2">
    <source>
        <dbReference type="Proteomes" id="UP000006787"/>
    </source>
</evidence>
<proteinExistence type="predicted"/>
<name>K2PTX4_9LACT</name>